<sequence>MTSEVHDITLDALDELELTWNDAPQPEPEAGNRQWGKVFQQFSGEVAKESSGPGPYRLLLAAMSRADNQGHALFAPGELQEILGKNGKPASRRTVFNVLEVLREDGLTYGGGGEHCVWLSREFWSRGRASSGYCRVHKTSGYPG</sequence>
<dbReference type="Proteomes" id="UP000605361">
    <property type="component" value="Unassembled WGS sequence"/>
</dbReference>
<dbReference type="AlphaFoldDB" id="A0A931F2X2"/>
<dbReference type="RefSeq" id="WP_195898054.1">
    <property type="nucleotide sequence ID" value="NZ_JADOGI010000083.1"/>
</dbReference>
<accession>A0A931F2X2</accession>
<evidence type="ECO:0000313" key="1">
    <source>
        <dbReference type="EMBL" id="MBF8189113.1"/>
    </source>
</evidence>
<evidence type="ECO:0000313" key="2">
    <source>
        <dbReference type="Proteomes" id="UP000605361"/>
    </source>
</evidence>
<dbReference type="EMBL" id="JADOGI010000083">
    <property type="protein sequence ID" value="MBF8189113.1"/>
    <property type="molecule type" value="Genomic_DNA"/>
</dbReference>
<reference evidence="1" key="1">
    <citation type="submission" date="2020-11" db="EMBL/GenBank/DDBJ databases">
        <title>Whole-genome analyses of Nonomuraea sp. K274.</title>
        <authorList>
            <person name="Veyisoglu A."/>
        </authorList>
    </citation>
    <scope>NUCLEOTIDE SEQUENCE</scope>
    <source>
        <strain evidence="1">K274</strain>
    </source>
</reference>
<name>A0A931F2X2_9ACTN</name>
<keyword evidence="2" id="KW-1185">Reference proteome</keyword>
<proteinExistence type="predicted"/>
<comment type="caution">
    <text evidence="1">The sequence shown here is derived from an EMBL/GenBank/DDBJ whole genome shotgun (WGS) entry which is preliminary data.</text>
</comment>
<protein>
    <submittedName>
        <fullName evidence="1">Uncharacterized protein</fullName>
    </submittedName>
</protein>
<organism evidence="1 2">
    <name type="scientific">Nonomuraea cypriaca</name>
    <dbReference type="NCBI Taxonomy" id="1187855"/>
    <lineage>
        <taxon>Bacteria</taxon>
        <taxon>Bacillati</taxon>
        <taxon>Actinomycetota</taxon>
        <taxon>Actinomycetes</taxon>
        <taxon>Streptosporangiales</taxon>
        <taxon>Streptosporangiaceae</taxon>
        <taxon>Nonomuraea</taxon>
    </lineage>
</organism>
<gene>
    <name evidence="1" type="ORF">ITP53_25945</name>
</gene>